<dbReference type="GO" id="GO:0009228">
    <property type="term" value="P:thiamine biosynthetic process"/>
    <property type="evidence" value="ECO:0007669"/>
    <property type="project" value="InterPro"/>
</dbReference>
<dbReference type="InterPro" id="IPR027939">
    <property type="entry name" value="NMT1/THI5"/>
</dbReference>
<name>A0A7D3XZK9_9BACL</name>
<dbReference type="Proteomes" id="UP000503088">
    <property type="component" value="Chromosome"/>
</dbReference>
<dbReference type="RefSeq" id="WP_173220647.1">
    <property type="nucleotide sequence ID" value="NZ_CP048104.1"/>
</dbReference>
<dbReference type="KEGG" id="kpul:GXN76_03780"/>
<dbReference type="InterPro" id="IPR015168">
    <property type="entry name" value="SsuA/THI5"/>
</dbReference>
<dbReference type="PANTHER" id="PTHR31528:SF3">
    <property type="entry name" value="THIAMINE BIOSYNTHESIS PROTEIN HI_0357-RELATED"/>
    <property type="match status" value="1"/>
</dbReference>
<evidence type="ECO:0000259" key="2">
    <source>
        <dbReference type="Pfam" id="PF09084"/>
    </source>
</evidence>
<dbReference type="PROSITE" id="PS51257">
    <property type="entry name" value="PROKAR_LIPOPROTEIN"/>
    <property type="match status" value="1"/>
</dbReference>
<evidence type="ECO:0000256" key="1">
    <source>
        <dbReference type="SAM" id="SignalP"/>
    </source>
</evidence>
<sequence>MKRRILSRRSTIVAIILSFALFLSACTGSSSKEGDQEKTIKVMLDWVPNTNHTGLYVAQEKGYFADEGLTVEIATPAETSANQLVGAGKADFGISSQEYVIQARANKVPIVSIAAMMQHNTSGFAAPKGKGISSPKDFVGKTYGGWGTPIENAFIRTVLKMEGISVKNVEDKVKIVNMGESDFFAATKRNVDFAWIYYGWTGIEAELRKEPLDILYLKDLDPVLDFYTPTFITHEKMIDQDPETVKKMLRAVSKGYEYAIKHPEEAADILLKAAPETDPKLVKASQKWMSPRYQGEADRWGEQKEKVWTDFSQWMQEHGLVEQEIEPKKAYTNDFLPK</sequence>
<evidence type="ECO:0000313" key="4">
    <source>
        <dbReference type="Proteomes" id="UP000503088"/>
    </source>
</evidence>
<keyword evidence="1" id="KW-0732">Signal</keyword>
<protein>
    <submittedName>
        <fullName evidence="3">ABC transporter substrate-binding protein</fullName>
    </submittedName>
</protein>
<organism evidence="3 4">
    <name type="scientific">Kroppenstedtia pulmonis</name>
    <dbReference type="NCBI Taxonomy" id="1380685"/>
    <lineage>
        <taxon>Bacteria</taxon>
        <taxon>Bacillati</taxon>
        <taxon>Bacillota</taxon>
        <taxon>Bacilli</taxon>
        <taxon>Bacillales</taxon>
        <taxon>Thermoactinomycetaceae</taxon>
        <taxon>Kroppenstedtia</taxon>
    </lineage>
</organism>
<dbReference type="Pfam" id="PF09084">
    <property type="entry name" value="NMT1"/>
    <property type="match status" value="1"/>
</dbReference>
<proteinExistence type="predicted"/>
<evidence type="ECO:0000313" key="3">
    <source>
        <dbReference type="EMBL" id="QKG83680.1"/>
    </source>
</evidence>
<dbReference type="EMBL" id="CP048104">
    <property type="protein sequence ID" value="QKG83680.1"/>
    <property type="molecule type" value="Genomic_DNA"/>
</dbReference>
<dbReference type="AlphaFoldDB" id="A0A7D3XZK9"/>
<dbReference type="PANTHER" id="PTHR31528">
    <property type="entry name" value="4-AMINO-5-HYDROXYMETHYL-2-METHYLPYRIMIDINE PHOSPHATE SYNTHASE THI11-RELATED"/>
    <property type="match status" value="1"/>
</dbReference>
<feature type="signal peptide" evidence="1">
    <location>
        <begin position="1"/>
        <end position="25"/>
    </location>
</feature>
<reference evidence="3 4" key="1">
    <citation type="submission" date="2020-01" db="EMBL/GenBank/DDBJ databases">
        <authorList>
            <person name="Gulvik C.A."/>
            <person name="Batra D.G."/>
        </authorList>
    </citation>
    <scope>NUCLEOTIDE SEQUENCE [LARGE SCALE GENOMIC DNA]</scope>
    <source>
        <strain evidence="3 4">W9323</strain>
    </source>
</reference>
<feature type="domain" description="SsuA/THI5-like" evidence="2">
    <location>
        <begin position="49"/>
        <end position="266"/>
    </location>
</feature>
<dbReference type="Gene3D" id="3.40.190.10">
    <property type="entry name" value="Periplasmic binding protein-like II"/>
    <property type="match status" value="2"/>
</dbReference>
<gene>
    <name evidence="3" type="ORF">GXN76_03780</name>
</gene>
<dbReference type="SUPFAM" id="SSF53850">
    <property type="entry name" value="Periplasmic binding protein-like II"/>
    <property type="match status" value="1"/>
</dbReference>
<accession>A0A7D3XZK9</accession>
<keyword evidence="4" id="KW-1185">Reference proteome</keyword>
<feature type="chain" id="PRO_5039422778" evidence="1">
    <location>
        <begin position="26"/>
        <end position="338"/>
    </location>
</feature>